<feature type="signal peptide" evidence="1">
    <location>
        <begin position="1"/>
        <end position="26"/>
    </location>
</feature>
<feature type="chain" id="PRO_5008405299" description="Secreted protein" evidence="1">
    <location>
        <begin position="27"/>
        <end position="143"/>
    </location>
</feature>
<proteinExistence type="predicted"/>
<dbReference type="Proteomes" id="UP000092460">
    <property type="component" value="Unassembled WGS sequence"/>
</dbReference>
<keyword evidence="1" id="KW-0732">Signal</keyword>
<evidence type="ECO:0008006" key="4">
    <source>
        <dbReference type="Google" id="ProtNLM"/>
    </source>
</evidence>
<evidence type="ECO:0000256" key="1">
    <source>
        <dbReference type="SAM" id="SignalP"/>
    </source>
</evidence>
<sequence length="143" mass="16696">MLKLLYLLVSFIFLKHIILLQYKANALTSSKDTVLFKRVIRDTSSEFANVYNDENGDVIPGNDGSEYKSFGDRISERASQVAESFQSMWHSITDSVKHAMDALRGFFSDDSYEMYTYDNYDEQQRLQIVETYNRKVEDNEIEM</sequence>
<dbReference type="EMBL" id="JXJN01022271">
    <property type="status" value="NOT_ANNOTATED_CDS"/>
    <property type="molecule type" value="Genomic_DNA"/>
</dbReference>
<dbReference type="EnsemblMetazoa" id="GPPI043544-RA">
    <property type="protein sequence ID" value="GPPI043544-PA"/>
    <property type="gene ID" value="GPPI043544"/>
</dbReference>
<protein>
    <recommendedName>
        <fullName evidence="4">Secreted protein</fullName>
    </recommendedName>
</protein>
<accession>A0A1B0BXK2</accession>
<evidence type="ECO:0000313" key="3">
    <source>
        <dbReference type="Proteomes" id="UP000092460"/>
    </source>
</evidence>
<organism evidence="2 3">
    <name type="scientific">Glossina palpalis gambiensis</name>
    <dbReference type="NCBI Taxonomy" id="67801"/>
    <lineage>
        <taxon>Eukaryota</taxon>
        <taxon>Metazoa</taxon>
        <taxon>Ecdysozoa</taxon>
        <taxon>Arthropoda</taxon>
        <taxon>Hexapoda</taxon>
        <taxon>Insecta</taxon>
        <taxon>Pterygota</taxon>
        <taxon>Neoptera</taxon>
        <taxon>Endopterygota</taxon>
        <taxon>Diptera</taxon>
        <taxon>Brachycera</taxon>
        <taxon>Muscomorpha</taxon>
        <taxon>Hippoboscoidea</taxon>
        <taxon>Glossinidae</taxon>
        <taxon>Glossina</taxon>
    </lineage>
</organism>
<name>A0A1B0BXK2_9MUSC</name>
<dbReference type="VEuPathDB" id="VectorBase:GPPI043544"/>
<evidence type="ECO:0000313" key="2">
    <source>
        <dbReference type="EnsemblMetazoa" id="GPPI043544-PA"/>
    </source>
</evidence>
<dbReference type="AlphaFoldDB" id="A0A1B0BXK2"/>
<keyword evidence="3" id="KW-1185">Reference proteome</keyword>
<reference evidence="3" key="1">
    <citation type="submission" date="2015-01" db="EMBL/GenBank/DDBJ databases">
        <authorList>
            <person name="Aksoy S."/>
            <person name="Warren W."/>
            <person name="Wilson R.K."/>
        </authorList>
    </citation>
    <scope>NUCLEOTIDE SEQUENCE [LARGE SCALE GENOMIC DNA]</scope>
    <source>
        <strain evidence="3">IAEA</strain>
    </source>
</reference>
<reference evidence="2" key="2">
    <citation type="submission" date="2020-05" db="UniProtKB">
        <authorList>
            <consortium name="EnsemblMetazoa"/>
        </authorList>
    </citation>
    <scope>IDENTIFICATION</scope>
    <source>
        <strain evidence="2">IAEA</strain>
    </source>
</reference>